<sequence>MSVRQQLLAITLGAALLPTLAAAADSTPAFTPEQEARIGQIASDYLVAHPEVLLQASQKLQQLQEQQQMGAMTEAVIQNQAALVNDKNTPTYGPANAKVAVVEFFDYQCIFCSRLAPVMEQVVKENPTTRFVFKEWPIFGDRWENSLVAAQTGLQVYQQKGAEAYLAYHNGIYATGHNEGKLTQDDITQAAKKVKFDASKATDTQPVLVEINKLAQQIGLSGTPGLIVLPTSGANAQNTTVFPGLASKQAIEAAIKKAAGG</sequence>
<accession>A0ABX0REZ1</accession>
<protein>
    <submittedName>
        <fullName evidence="3">DsbA family protein</fullName>
    </submittedName>
</protein>
<reference evidence="3 4" key="1">
    <citation type="journal article" date="2019" name="bioRxiv">
        <title>Bacteria contribute to plant secondary compound degradation in a generalist herbivore system.</title>
        <authorList>
            <person name="Francoeur C.B."/>
            <person name="Khadempour L."/>
            <person name="Moreira-Soto R.D."/>
            <person name="Gotting K."/>
            <person name="Book A.J."/>
            <person name="Pinto-Tomas A.A."/>
            <person name="Keefover-Ring K."/>
            <person name="Currie C.R."/>
        </authorList>
    </citation>
    <scope>NUCLEOTIDE SEQUENCE [LARGE SCALE GENOMIC DNA]</scope>
    <source>
        <strain evidence="3">Acro-835</strain>
    </source>
</reference>
<dbReference type="SUPFAM" id="SSF52833">
    <property type="entry name" value="Thioredoxin-like"/>
    <property type="match status" value="1"/>
</dbReference>
<feature type="signal peptide" evidence="1">
    <location>
        <begin position="1"/>
        <end position="23"/>
    </location>
</feature>
<evidence type="ECO:0000313" key="3">
    <source>
        <dbReference type="EMBL" id="NIF22239.1"/>
    </source>
</evidence>
<dbReference type="CDD" id="cd03023">
    <property type="entry name" value="DsbA_Com1_like"/>
    <property type="match status" value="1"/>
</dbReference>
<keyword evidence="4" id="KW-1185">Reference proteome</keyword>
<keyword evidence="1" id="KW-0732">Signal</keyword>
<gene>
    <name evidence="3" type="ORF">F3J40_11580</name>
</gene>
<dbReference type="InterPro" id="IPR036249">
    <property type="entry name" value="Thioredoxin-like_sf"/>
</dbReference>
<dbReference type="InterPro" id="IPR013766">
    <property type="entry name" value="Thioredoxin_domain"/>
</dbReference>
<organism evidence="3 4">
    <name type="scientific">Candidatus Pantoea multigeneris</name>
    <dbReference type="NCBI Taxonomy" id="2608357"/>
    <lineage>
        <taxon>Bacteria</taxon>
        <taxon>Pseudomonadati</taxon>
        <taxon>Pseudomonadota</taxon>
        <taxon>Gammaproteobacteria</taxon>
        <taxon>Enterobacterales</taxon>
        <taxon>Erwiniaceae</taxon>
        <taxon>Pantoea</taxon>
    </lineage>
</organism>
<dbReference type="PROSITE" id="PS51352">
    <property type="entry name" value="THIOREDOXIN_2"/>
    <property type="match status" value="1"/>
</dbReference>
<evidence type="ECO:0000259" key="2">
    <source>
        <dbReference type="PROSITE" id="PS51352"/>
    </source>
</evidence>
<evidence type="ECO:0000313" key="4">
    <source>
        <dbReference type="Proteomes" id="UP001515683"/>
    </source>
</evidence>
<dbReference type="Gene3D" id="3.40.30.10">
    <property type="entry name" value="Glutaredoxin"/>
    <property type="match status" value="1"/>
</dbReference>
<feature type="chain" id="PRO_5045342391" evidence="1">
    <location>
        <begin position="24"/>
        <end position="261"/>
    </location>
</feature>
<name>A0ABX0REZ1_9GAMM</name>
<dbReference type="EMBL" id="VWXF01000004">
    <property type="protein sequence ID" value="NIF22239.1"/>
    <property type="molecule type" value="Genomic_DNA"/>
</dbReference>
<dbReference type="Pfam" id="PF18312">
    <property type="entry name" value="ScsC_N"/>
    <property type="match status" value="1"/>
</dbReference>
<dbReference type="Pfam" id="PF13462">
    <property type="entry name" value="Thioredoxin_4"/>
    <property type="match status" value="1"/>
</dbReference>
<dbReference type="Proteomes" id="UP001515683">
    <property type="component" value="Unassembled WGS sequence"/>
</dbReference>
<dbReference type="InterPro" id="IPR012336">
    <property type="entry name" value="Thioredoxin-like_fold"/>
</dbReference>
<proteinExistence type="predicted"/>
<dbReference type="InterPro" id="IPR041205">
    <property type="entry name" value="ScsC_N"/>
</dbReference>
<evidence type="ECO:0000256" key="1">
    <source>
        <dbReference type="SAM" id="SignalP"/>
    </source>
</evidence>
<feature type="domain" description="Thioredoxin" evidence="2">
    <location>
        <begin position="21"/>
        <end position="196"/>
    </location>
</feature>
<comment type="caution">
    <text evidence="3">The sequence shown here is derived from an EMBL/GenBank/DDBJ whole genome shotgun (WGS) entry which is preliminary data.</text>
</comment>
<dbReference type="RefSeq" id="WP_167014758.1">
    <property type="nucleotide sequence ID" value="NZ_VWXF01000004.1"/>
</dbReference>